<keyword evidence="1" id="KW-0472">Membrane</keyword>
<keyword evidence="1" id="KW-0812">Transmembrane</keyword>
<comment type="caution">
    <text evidence="2">The sequence shown here is derived from an EMBL/GenBank/DDBJ whole genome shotgun (WGS) entry which is preliminary data.</text>
</comment>
<keyword evidence="3" id="KW-1185">Reference proteome</keyword>
<feature type="transmembrane region" description="Helical" evidence="1">
    <location>
        <begin position="68"/>
        <end position="88"/>
    </location>
</feature>
<protein>
    <submittedName>
        <fullName evidence="2">12383_t:CDS:1</fullName>
    </submittedName>
</protein>
<reference evidence="2" key="1">
    <citation type="submission" date="2021-06" db="EMBL/GenBank/DDBJ databases">
        <authorList>
            <person name="Kallberg Y."/>
            <person name="Tangrot J."/>
            <person name="Rosling A."/>
        </authorList>
    </citation>
    <scope>NUCLEOTIDE SEQUENCE</scope>
    <source>
        <strain evidence="2">UK204</strain>
    </source>
</reference>
<dbReference type="OrthoDB" id="2352140at2759"/>
<dbReference type="AlphaFoldDB" id="A0A9N9ETY5"/>
<evidence type="ECO:0000313" key="3">
    <source>
        <dbReference type="Proteomes" id="UP000789570"/>
    </source>
</evidence>
<keyword evidence="1" id="KW-1133">Transmembrane helix</keyword>
<dbReference type="Proteomes" id="UP000789570">
    <property type="component" value="Unassembled WGS sequence"/>
</dbReference>
<feature type="transmembrane region" description="Helical" evidence="1">
    <location>
        <begin position="29"/>
        <end position="48"/>
    </location>
</feature>
<sequence>MEVIIITEFACFTDASAYTGVLEYEEFKGIRNTLVIATIILGCIHLNFELRQIYYNPTKWSIDPWNYFDLGAAFELFGVYFAIVVNVAKKTSSFLVILFIVLLSFAHAFWILLKLRKEYDLDTPPTDYEDPNNPWLLTGTSISILDDGTIERSFEKPDKNTNMFSYFRILQVTIPMMLVSLIISVYLMNLLIGLLSNAIDEDNRASFLMQKAKILAEIELFYLFPNQRRWKTWFPDV</sequence>
<evidence type="ECO:0000313" key="2">
    <source>
        <dbReference type="EMBL" id="CAG8691788.1"/>
    </source>
</evidence>
<gene>
    <name evidence="2" type="ORF">FCALED_LOCUS12999</name>
</gene>
<evidence type="ECO:0000256" key="1">
    <source>
        <dbReference type="SAM" id="Phobius"/>
    </source>
</evidence>
<feature type="transmembrane region" description="Helical" evidence="1">
    <location>
        <begin position="166"/>
        <end position="187"/>
    </location>
</feature>
<dbReference type="EMBL" id="CAJVPQ010007000">
    <property type="protein sequence ID" value="CAG8691788.1"/>
    <property type="molecule type" value="Genomic_DNA"/>
</dbReference>
<proteinExistence type="predicted"/>
<feature type="transmembrane region" description="Helical" evidence="1">
    <location>
        <begin position="94"/>
        <end position="113"/>
    </location>
</feature>
<feature type="non-terminal residue" evidence="2">
    <location>
        <position position="237"/>
    </location>
</feature>
<organism evidence="2 3">
    <name type="scientific">Funneliformis caledonium</name>
    <dbReference type="NCBI Taxonomy" id="1117310"/>
    <lineage>
        <taxon>Eukaryota</taxon>
        <taxon>Fungi</taxon>
        <taxon>Fungi incertae sedis</taxon>
        <taxon>Mucoromycota</taxon>
        <taxon>Glomeromycotina</taxon>
        <taxon>Glomeromycetes</taxon>
        <taxon>Glomerales</taxon>
        <taxon>Glomeraceae</taxon>
        <taxon>Funneliformis</taxon>
    </lineage>
</organism>
<name>A0A9N9ETY5_9GLOM</name>
<accession>A0A9N9ETY5</accession>